<evidence type="ECO:0000313" key="2">
    <source>
        <dbReference type="Proteomes" id="UP000184330"/>
    </source>
</evidence>
<evidence type="ECO:0000313" key="1">
    <source>
        <dbReference type="EMBL" id="CZR68143.1"/>
    </source>
</evidence>
<reference evidence="1 2" key="1">
    <citation type="submission" date="2016-03" db="EMBL/GenBank/DDBJ databases">
        <authorList>
            <person name="Ploux O."/>
        </authorList>
    </citation>
    <scope>NUCLEOTIDE SEQUENCE [LARGE SCALE GENOMIC DNA]</scope>
    <source>
        <strain evidence="1 2">UAMH 11012</strain>
    </source>
</reference>
<sequence length="174" mass="20190">MSSLSPLLPDYLPGKFIPARSGDEDVYENVQLNRLCTWCESIKDWVKENLPKAQREYENGNYTFDARVGVTLRSEVHPTGNELLLSGRKGCHLCSMMWYSVQGHMDRKGLELRERREQKFYGIYMDVYSSTSSSMPHGPRLLVDVGLYDRSRPSYEDLDEGLNVEFGQYFLDHY</sequence>
<protein>
    <submittedName>
        <fullName evidence="1">Uncharacterized protein</fullName>
    </submittedName>
</protein>
<dbReference type="AlphaFoldDB" id="A0A1L7XSX7"/>
<dbReference type="EMBL" id="FJOG01000051">
    <property type="protein sequence ID" value="CZR68143.1"/>
    <property type="molecule type" value="Genomic_DNA"/>
</dbReference>
<gene>
    <name evidence="1" type="ORF">PAC_18042</name>
</gene>
<name>A0A1L7XSX7_9HELO</name>
<organism evidence="1 2">
    <name type="scientific">Phialocephala subalpina</name>
    <dbReference type="NCBI Taxonomy" id="576137"/>
    <lineage>
        <taxon>Eukaryota</taxon>
        <taxon>Fungi</taxon>
        <taxon>Dikarya</taxon>
        <taxon>Ascomycota</taxon>
        <taxon>Pezizomycotina</taxon>
        <taxon>Leotiomycetes</taxon>
        <taxon>Helotiales</taxon>
        <taxon>Mollisiaceae</taxon>
        <taxon>Phialocephala</taxon>
        <taxon>Phialocephala fortinii species complex</taxon>
    </lineage>
</organism>
<dbReference type="Proteomes" id="UP000184330">
    <property type="component" value="Unassembled WGS sequence"/>
</dbReference>
<keyword evidence="2" id="KW-1185">Reference proteome</keyword>
<accession>A0A1L7XSX7</accession>
<proteinExistence type="predicted"/>